<dbReference type="Pfam" id="PF17482">
    <property type="entry name" value="Phage_sheath_1C"/>
    <property type="match status" value="1"/>
</dbReference>
<protein>
    <submittedName>
        <fullName evidence="3">Phage tail sheath family protein</fullName>
    </submittedName>
</protein>
<keyword evidence="4" id="KW-1185">Reference proteome</keyword>
<proteinExistence type="inferred from homology"/>
<evidence type="ECO:0000313" key="3">
    <source>
        <dbReference type="EMBL" id="AXO87298.1"/>
    </source>
</evidence>
<feature type="domain" description="Tail sheath protein C-terminal" evidence="2">
    <location>
        <begin position="414"/>
        <end position="519"/>
    </location>
</feature>
<accession>A0AAI8P8Z8</accession>
<dbReference type="InterPro" id="IPR020287">
    <property type="entry name" value="Tail_sheath_C"/>
</dbReference>
<dbReference type="RefSeq" id="WP_116887651.1">
    <property type="nucleotide sequence ID" value="NZ_CP031641.1"/>
</dbReference>
<organism evidence="3 4">
    <name type="scientific">Pseudomonas parafulva</name>
    <dbReference type="NCBI Taxonomy" id="157782"/>
    <lineage>
        <taxon>Bacteria</taxon>
        <taxon>Pseudomonadati</taxon>
        <taxon>Pseudomonadota</taxon>
        <taxon>Gammaproteobacteria</taxon>
        <taxon>Pseudomonadales</taxon>
        <taxon>Pseudomonadaceae</taxon>
        <taxon>Pseudomonas</taxon>
    </lineage>
</organism>
<comment type="similarity">
    <text evidence="1">Belongs to the myoviridae tail sheath protein family.</text>
</comment>
<sequence length="526" mass="56208">MISTPKTPGVYITELNAFPNSVAPIATAVPAFIGYTPRADYRGASYYNKAVKITSFAEFQAYFLLDNPPPPAEPARQYSPAYYLVAQNAQPDSGQFVLIGGTYYSIVPDPSTVYYLYNSIRLFYQNGGGDAYVVAVGAYGAPSHRPASDASAPIVNPNVQLADLQRGLSVLLKEAEPTLYICPEATLLTVADNGTLMRGMLEQAEQMGTALCVFDIIGADKPDPVHYTQDIQTFRGNVGQNGLSYGACYYPFIGTHVMQPAEMDFTQLFGGDTAQLAALINPPAAPNVAVAALLEMILTPPAQAMSNSQLQAGLLNASQSYRTIIEKVLECVNVLPPSGAMAGVYAASDNSGGVWSAPANRGIVGAVSLPIQLSDAQQEGLNIDADSGKSVNAIRSFKGAGILIWGARTLDGNSQDWRYIPVRRTMIFLEQSIKLAAQPYVFQPNTADTWGAVKAMITSFLTGIWKAGGLRGATPDEAFHVSVGLGSTMTPEDLLDGYLRISVQVAVMRPAEFLTIAIVQEQAKSD</sequence>
<dbReference type="Proteomes" id="UP000258127">
    <property type="component" value="Chromosome"/>
</dbReference>
<evidence type="ECO:0000313" key="4">
    <source>
        <dbReference type="Proteomes" id="UP000258127"/>
    </source>
</evidence>
<dbReference type="InterPro" id="IPR052042">
    <property type="entry name" value="Tail_sheath_structural"/>
</dbReference>
<dbReference type="PANTHER" id="PTHR35861:SF1">
    <property type="entry name" value="PHAGE TAIL SHEATH PROTEIN"/>
    <property type="match status" value="1"/>
</dbReference>
<evidence type="ECO:0000259" key="2">
    <source>
        <dbReference type="Pfam" id="PF17482"/>
    </source>
</evidence>
<dbReference type="AlphaFoldDB" id="A0AAI8P8Z8"/>
<dbReference type="EMBL" id="CP031641">
    <property type="protein sequence ID" value="AXO87298.1"/>
    <property type="molecule type" value="Genomic_DNA"/>
</dbReference>
<reference evidence="3 4" key="1">
    <citation type="submission" date="2018-08" db="EMBL/GenBank/DDBJ databases">
        <authorList>
            <person name="Lee Y."/>
            <person name="Kakembo D."/>
        </authorList>
    </citation>
    <scope>NUCLEOTIDE SEQUENCE [LARGE SCALE GENOMIC DNA]</scope>
    <source>
        <strain evidence="3 4">JBCS1880</strain>
    </source>
</reference>
<dbReference type="PANTHER" id="PTHR35861">
    <property type="match status" value="1"/>
</dbReference>
<dbReference type="Gene3D" id="3.40.50.11780">
    <property type="match status" value="1"/>
</dbReference>
<name>A0AAI8P8Z8_9PSED</name>
<evidence type="ECO:0000256" key="1">
    <source>
        <dbReference type="ARBA" id="ARBA00008005"/>
    </source>
</evidence>
<gene>
    <name evidence="3" type="ORF">DZC75_04455</name>
</gene>